<dbReference type="SUPFAM" id="SSF64288">
    <property type="entry name" value="Chorismate lyase-like"/>
    <property type="match status" value="1"/>
</dbReference>
<dbReference type="Proteomes" id="UP000661894">
    <property type="component" value="Unassembled WGS sequence"/>
</dbReference>
<organism evidence="5 6">
    <name type="scientific">Oceanitalea stevensii</name>
    <dbReference type="NCBI Taxonomy" id="2763072"/>
    <lineage>
        <taxon>Bacteria</taxon>
        <taxon>Bacillati</taxon>
        <taxon>Actinomycetota</taxon>
        <taxon>Actinomycetes</taxon>
        <taxon>Micrococcales</taxon>
        <taxon>Bogoriellaceae</taxon>
        <taxon>Georgenia</taxon>
    </lineage>
</organism>
<gene>
    <name evidence="5" type="ORF">H9624_07585</name>
</gene>
<dbReference type="SMART" id="SM00345">
    <property type="entry name" value="HTH_GNTR"/>
    <property type="match status" value="1"/>
</dbReference>
<dbReference type="Gene3D" id="3.40.1410.10">
    <property type="entry name" value="Chorismate lyase-like"/>
    <property type="match status" value="1"/>
</dbReference>
<dbReference type="InterPro" id="IPR036390">
    <property type="entry name" value="WH_DNA-bd_sf"/>
</dbReference>
<feature type="domain" description="HTH gntR-type" evidence="4">
    <location>
        <begin position="14"/>
        <end position="82"/>
    </location>
</feature>
<dbReference type="InterPro" id="IPR011663">
    <property type="entry name" value="UTRA"/>
</dbReference>
<evidence type="ECO:0000256" key="3">
    <source>
        <dbReference type="ARBA" id="ARBA00023163"/>
    </source>
</evidence>
<comment type="caution">
    <text evidence="5">The sequence shown here is derived from an EMBL/GenBank/DDBJ whole genome shotgun (WGS) entry which is preliminary data.</text>
</comment>
<dbReference type="Pfam" id="PF07702">
    <property type="entry name" value="UTRA"/>
    <property type="match status" value="1"/>
</dbReference>
<keyword evidence="3" id="KW-0804">Transcription</keyword>
<dbReference type="PANTHER" id="PTHR44846">
    <property type="entry name" value="MANNOSYL-D-GLYCERATE TRANSPORT/METABOLISM SYSTEM REPRESSOR MNGR-RELATED"/>
    <property type="match status" value="1"/>
</dbReference>
<dbReference type="InterPro" id="IPR028978">
    <property type="entry name" value="Chorismate_lyase_/UTRA_dom_sf"/>
</dbReference>
<dbReference type="EMBL" id="JACSPO010000003">
    <property type="protein sequence ID" value="MBD8062183.1"/>
    <property type="molecule type" value="Genomic_DNA"/>
</dbReference>
<proteinExistence type="predicted"/>
<evidence type="ECO:0000313" key="5">
    <source>
        <dbReference type="EMBL" id="MBD8062183.1"/>
    </source>
</evidence>
<evidence type="ECO:0000313" key="6">
    <source>
        <dbReference type="Proteomes" id="UP000661894"/>
    </source>
</evidence>
<dbReference type="InterPro" id="IPR000524">
    <property type="entry name" value="Tscrpt_reg_HTH_GntR"/>
</dbReference>
<keyword evidence="6" id="KW-1185">Reference proteome</keyword>
<keyword evidence="1" id="KW-0805">Transcription regulation</keyword>
<dbReference type="Gene3D" id="1.10.10.10">
    <property type="entry name" value="Winged helix-like DNA-binding domain superfamily/Winged helix DNA-binding domain"/>
    <property type="match status" value="1"/>
</dbReference>
<accession>A0ABR8Z1H9</accession>
<evidence type="ECO:0000259" key="4">
    <source>
        <dbReference type="PROSITE" id="PS50949"/>
    </source>
</evidence>
<dbReference type="PANTHER" id="PTHR44846:SF17">
    <property type="entry name" value="GNTR-FAMILY TRANSCRIPTIONAL REGULATOR"/>
    <property type="match status" value="1"/>
</dbReference>
<dbReference type="PROSITE" id="PS50949">
    <property type="entry name" value="HTH_GNTR"/>
    <property type="match status" value="1"/>
</dbReference>
<reference evidence="5 6" key="1">
    <citation type="submission" date="2020-08" db="EMBL/GenBank/DDBJ databases">
        <title>A Genomic Blueprint of the Chicken Gut Microbiome.</title>
        <authorList>
            <person name="Gilroy R."/>
            <person name="Ravi A."/>
            <person name="Getino M."/>
            <person name="Pursley I."/>
            <person name="Horton D.L."/>
            <person name="Alikhan N.-F."/>
            <person name="Baker D."/>
            <person name="Gharbi K."/>
            <person name="Hall N."/>
            <person name="Watson M."/>
            <person name="Adriaenssens E.M."/>
            <person name="Foster-Nyarko E."/>
            <person name="Jarju S."/>
            <person name="Secka A."/>
            <person name="Antonio M."/>
            <person name="Oren A."/>
            <person name="Chaudhuri R."/>
            <person name="La Ragione R.M."/>
            <person name="Hildebrand F."/>
            <person name="Pallen M.J."/>
        </authorList>
    </citation>
    <scope>NUCLEOTIDE SEQUENCE [LARGE SCALE GENOMIC DNA]</scope>
    <source>
        <strain evidence="5 6">Sa1BUA1</strain>
    </source>
</reference>
<dbReference type="PRINTS" id="PR00035">
    <property type="entry name" value="HTHGNTR"/>
</dbReference>
<dbReference type="InterPro" id="IPR050679">
    <property type="entry name" value="Bact_HTH_transcr_reg"/>
</dbReference>
<keyword evidence="2" id="KW-0238">DNA-binding</keyword>
<name>A0ABR8Z1H9_9MICO</name>
<evidence type="ECO:0000256" key="2">
    <source>
        <dbReference type="ARBA" id="ARBA00023125"/>
    </source>
</evidence>
<sequence length="244" mass="27261">MYRPQVHLDRASPVPLYHQISSVVQEAIVSGELPPHTRIENELALADRLQVSRPTARRALQELVDKGMLVRKRGVGTEVAPELIRRSVELTSLHDDLAAAGREPRTEVLEHELRPADDEIAGRLQIEVGTDVVVVRRLRYADGEPLALMTNYVRAELAPSRADLERAGLYAALRERGVRLRLAHQTIGARQATAAEARTLMEPARAAVLTMERLAIADSDTVVEFGRHIYRASRYTFQTTLLAR</sequence>
<dbReference type="CDD" id="cd07377">
    <property type="entry name" value="WHTH_GntR"/>
    <property type="match status" value="1"/>
</dbReference>
<dbReference type="InterPro" id="IPR036388">
    <property type="entry name" value="WH-like_DNA-bd_sf"/>
</dbReference>
<protein>
    <submittedName>
        <fullName evidence="5">GntR family transcriptional regulator</fullName>
    </submittedName>
</protein>
<dbReference type="SMART" id="SM00866">
    <property type="entry name" value="UTRA"/>
    <property type="match status" value="1"/>
</dbReference>
<dbReference type="Pfam" id="PF00392">
    <property type="entry name" value="GntR"/>
    <property type="match status" value="1"/>
</dbReference>
<dbReference type="SUPFAM" id="SSF46785">
    <property type="entry name" value="Winged helix' DNA-binding domain"/>
    <property type="match status" value="1"/>
</dbReference>
<evidence type="ECO:0000256" key="1">
    <source>
        <dbReference type="ARBA" id="ARBA00023015"/>
    </source>
</evidence>